<evidence type="ECO:0000313" key="8">
    <source>
        <dbReference type="Proteomes" id="UP000001064"/>
    </source>
</evidence>
<dbReference type="InParanoid" id="F0ZL65"/>
<dbReference type="InterPro" id="IPR012337">
    <property type="entry name" value="RNaseH-like_sf"/>
</dbReference>
<name>F0ZL65_DICPU</name>
<evidence type="ECO:0000256" key="1">
    <source>
        <dbReference type="ARBA" id="ARBA00004123"/>
    </source>
</evidence>
<dbReference type="EMBL" id="GL871064">
    <property type="protein sequence ID" value="EGC35292.1"/>
    <property type="molecule type" value="Genomic_DNA"/>
</dbReference>
<organism evidence="7 8">
    <name type="scientific">Dictyostelium purpureum</name>
    <name type="common">Slime mold</name>
    <dbReference type="NCBI Taxonomy" id="5786"/>
    <lineage>
        <taxon>Eukaryota</taxon>
        <taxon>Amoebozoa</taxon>
        <taxon>Evosea</taxon>
        <taxon>Eumycetozoa</taxon>
        <taxon>Dictyostelia</taxon>
        <taxon>Dictyosteliales</taxon>
        <taxon>Dictyosteliaceae</taxon>
        <taxon>Dictyostelium</taxon>
    </lineage>
</organism>
<keyword evidence="4" id="KW-0862">Zinc</keyword>
<feature type="region of interest" description="Disordered" evidence="6">
    <location>
        <begin position="45"/>
        <end position="64"/>
    </location>
</feature>
<dbReference type="RefSeq" id="XP_003288159.1">
    <property type="nucleotide sequence ID" value="XM_003288111.1"/>
</dbReference>
<accession>F0ZL65</accession>
<dbReference type="InterPro" id="IPR052035">
    <property type="entry name" value="ZnF_BED_domain_contain"/>
</dbReference>
<reference evidence="8" key="1">
    <citation type="journal article" date="2011" name="Genome Biol.">
        <title>Comparative genomics of the social amoebae Dictyostelium discoideum and Dictyostelium purpureum.</title>
        <authorList>
            <consortium name="US DOE Joint Genome Institute (JGI-PGF)"/>
            <person name="Sucgang R."/>
            <person name="Kuo A."/>
            <person name="Tian X."/>
            <person name="Salerno W."/>
            <person name="Parikh A."/>
            <person name="Feasley C.L."/>
            <person name="Dalin E."/>
            <person name="Tu H."/>
            <person name="Huang E."/>
            <person name="Barry K."/>
            <person name="Lindquist E."/>
            <person name="Shapiro H."/>
            <person name="Bruce D."/>
            <person name="Schmutz J."/>
            <person name="Salamov A."/>
            <person name="Fey P."/>
            <person name="Gaudet P."/>
            <person name="Anjard C."/>
            <person name="Babu M.M."/>
            <person name="Basu S."/>
            <person name="Bushmanova Y."/>
            <person name="van der Wel H."/>
            <person name="Katoh-Kurasawa M."/>
            <person name="Dinh C."/>
            <person name="Coutinho P.M."/>
            <person name="Saito T."/>
            <person name="Elias M."/>
            <person name="Schaap P."/>
            <person name="Kay R.R."/>
            <person name="Henrissat B."/>
            <person name="Eichinger L."/>
            <person name="Rivero F."/>
            <person name="Putnam N.H."/>
            <person name="West C.M."/>
            <person name="Loomis W.F."/>
            <person name="Chisholm R.L."/>
            <person name="Shaulsky G."/>
            <person name="Strassmann J.E."/>
            <person name="Queller D.C."/>
            <person name="Kuspa A."/>
            <person name="Grigoriev I.V."/>
        </authorList>
    </citation>
    <scope>NUCLEOTIDE SEQUENCE [LARGE SCALE GENOMIC DNA]</scope>
    <source>
        <strain evidence="8">QSDP1</strain>
    </source>
</reference>
<keyword evidence="2" id="KW-0479">Metal-binding</keyword>
<feature type="compositionally biased region" description="Basic and acidic residues" evidence="6">
    <location>
        <begin position="45"/>
        <end position="56"/>
    </location>
</feature>
<dbReference type="PANTHER" id="PTHR46481:SF10">
    <property type="entry name" value="ZINC FINGER BED DOMAIN-CONTAINING PROTEIN 39"/>
    <property type="match status" value="1"/>
</dbReference>
<dbReference type="GeneID" id="10501576"/>
<dbReference type="GO" id="GO:0008270">
    <property type="term" value="F:zinc ion binding"/>
    <property type="evidence" value="ECO:0007669"/>
    <property type="project" value="UniProtKB-KW"/>
</dbReference>
<evidence type="ECO:0000256" key="2">
    <source>
        <dbReference type="ARBA" id="ARBA00022723"/>
    </source>
</evidence>
<comment type="subcellular location">
    <subcellularLocation>
        <location evidence="1">Nucleus</location>
    </subcellularLocation>
</comment>
<dbReference type="AlphaFoldDB" id="F0ZL65"/>
<evidence type="ECO:0000256" key="4">
    <source>
        <dbReference type="ARBA" id="ARBA00022833"/>
    </source>
</evidence>
<dbReference type="VEuPathDB" id="AmoebaDB:DICPUDRAFT_152370"/>
<keyword evidence="3" id="KW-0863">Zinc-finger</keyword>
<keyword evidence="8" id="KW-1185">Reference proteome</keyword>
<evidence type="ECO:0000313" key="7">
    <source>
        <dbReference type="EMBL" id="EGC35292.1"/>
    </source>
</evidence>
<dbReference type="SUPFAM" id="SSF53098">
    <property type="entry name" value="Ribonuclease H-like"/>
    <property type="match status" value="1"/>
</dbReference>
<proteinExistence type="predicted"/>
<keyword evidence="5" id="KW-0539">Nucleus</keyword>
<dbReference type="GO" id="GO:0006357">
    <property type="term" value="P:regulation of transcription by RNA polymerase II"/>
    <property type="evidence" value="ECO:0000318"/>
    <property type="project" value="GO_Central"/>
</dbReference>
<dbReference type="OrthoDB" id="2748837at2759"/>
<dbReference type="Proteomes" id="UP000001064">
    <property type="component" value="Unassembled WGS sequence"/>
</dbReference>
<dbReference type="KEGG" id="dpp:DICPUDRAFT_152370"/>
<evidence type="ECO:0008006" key="9">
    <source>
        <dbReference type="Google" id="ProtNLM"/>
    </source>
</evidence>
<evidence type="ECO:0000256" key="5">
    <source>
        <dbReference type="ARBA" id="ARBA00023242"/>
    </source>
</evidence>
<dbReference type="GO" id="GO:0005634">
    <property type="term" value="C:nucleus"/>
    <property type="evidence" value="ECO:0000318"/>
    <property type="project" value="GO_Central"/>
</dbReference>
<sequence>MNSFEDKNLSTSAQMQTMDEYVKTENKRIDYEGKNYKMPNKKMKNEFSHEIKHESENDNEESEDDILFIKIEDGSTPKESTQQSINQIPDELVVENGSKRNGDKNKVSLFKNKKLKKDNIMLKTSDELFKYSNLLVKIGKSMHCSILQPSQIQELKKGCANELDYKTKLACVMKCEKSVGYTSTYNIRYHFTNDNECLAAKKYREKNKMSTTPPITDNHFTKVVDTKEIAPLLTTDNPLTKAVNSPKMLKDRNCFRYAIALLICRNNLPFTLANDYFFEEIAEKLSVDKVDSIICANDIEKLFKYNKLLILNELSQVTSNVSLIIDLWSSPKGKKFMGVRCQYLTNELKVVVILIAIAKLSKKNSTADISSKIKQVAEEYQLSNKISSISLNNASHGISAVKMLCEEKIVDCSFNDSATRCFNHILNSAFTSFIKDKKKPSNITIEQLDFNPSESDLKKKYSLKSKNYKQKVPTIKNPIILNKKKYPTIAFLKESKNLPLL</sequence>
<dbReference type="PANTHER" id="PTHR46481">
    <property type="entry name" value="ZINC FINGER BED DOMAIN-CONTAINING PROTEIN 4"/>
    <property type="match status" value="1"/>
</dbReference>
<evidence type="ECO:0000256" key="3">
    <source>
        <dbReference type="ARBA" id="ARBA00022771"/>
    </source>
</evidence>
<evidence type="ECO:0000256" key="6">
    <source>
        <dbReference type="SAM" id="MobiDB-lite"/>
    </source>
</evidence>
<gene>
    <name evidence="7" type="ORF">DICPUDRAFT_152370</name>
</gene>
<protein>
    <recommendedName>
        <fullName evidence="9">HAT C-terminal dimerisation domain-containing protein</fullName>
    </recommendedName>
</protein>